<sequence>MEPRSRSATPDGGARERLPNLFEVLSRRTLAPVDLFSFYIYMRDVQRSVDYLDFWLDVSQHMSLCRHYVRELRRSVLISTPDLEKGAGSKRSSAILDHYSYPLDRTSSDQGPSGTARQPSKERERLSTDQRLSAFLREDNTVGRHSPHNSTASQKSEHNTPGSEQPPRPSFVANSGTGTPSLLNNSNNSPQHTVARADIRASAEKILYTYLLPGAEREIILPQGILNEITTAIEKQGRDDPEVFDAAKDYVFQAMERDAFPGFLRAKALGNIVQPSLLLRLILGLVSMFAAFWTAFILIFLAKSRATRCWVIWPFTFGVYFLASHQYLLDPILALAGYSEYTIGSVHRIKEPFVR</sequence>
<reference evidence="4" key="1">
    <citation type="submission" date="2023-08" db="EMBL/GenBank/DDBJ databases">
        <title>Black Yeasts Isolated from many extreme environments.</title>
        <authorList>
            <person name="Coleine C."/>
            <person name="Stajich J.E."/>
            <person name="Selbmann L."/>
        </authorList>
    </citation>
    <scope>NUCLEOTIDE SEQUENCE</scope>
    <source>
        <strain evidence="4">CCFEE 5401</strain>
    </source>
</reference>
<feature type="transmembrane region" description="Helical" evidence="2">
    <location>
        <begin position="277"/>
        <end position="302"/>
    </location>
</feature>
<dbReference type="GO" id="GO:0008104">
    <property type="term" value="P:intracellular protein localization"/>
    <property type="evidence" value="ECO:0007669"/>
    <property type="project" value="TreeGrafter"/>
</dbReference>
<accession>A0AAN7YL02</accession>
<dbReference type="Pfam" id="PF00615">
    <property type="entry name" value="RGS"/>
    <property type="match status" value="1"/>
</dbReference>
<name>A0AAN7YL02_9PEZI</name>
<proteinExistence type="predicted"/>
<dbReference type="InterPro" id="IPR052246">
    <property type="entry name" value="Cell_Polariz_PKAAnc"/>
</dbReference>
<feature type="region of interest" description="Disordered" evidence="1">
    <location>
        <begin position="101"/>
        <end position="193"/>
    </location>
</feature>
<gene>
    <name evidence="4" type="ORF">LTR62_003135</name>
</gene>
<comment type="caution">
    <text evidence="4">The sequence shown here is derived from an EMBL/GenBank/DDBJ whole genome shotgun (WGS) entry which is preliminary data.</text>
</comment>
<dbReference type="InterPro" id="IPR044926">
    <property type="entry name" value="RGS_subdomain_2"/>
</dbReference>
<dbReference type="PANTHER" id="PTHR13155:SF1">
    <property type="entry name" value="A-KINASE ANCHOR PROTEIN 10, MITOCHONDRIAL"/>
    <property type="match status" value="1"/>
</dbReference>
<dbReference type="CDD" id="cd07440">
    <property type="entry name" value="RGS"/>
    <property type="match status" value="1"/>
</dbReference>
<feature type="domain" description="RGS" evidence="3">
    <location>
        <begin position="203"/>
        <end position="273"/>
    </location>
</feature>
<dbReference type="PROSITE" id="PS50132">
    <property type="entry name" value="RGS"/>
    <property type="match status" value="1"/>
</dbReference>
<dbReference type="SUPFAM" id="SSF48097">
    <property type="entry name" value="Regulator of G-protein signaling, RGS"/>
    <property type="match status" value="1"/>
</dbReference>
<dbReference type="Proteomes" id="UP001310890">
    <property type="component" value="Unassembled WGS sequence"/>
</dbReference>
<dbReference type="EMBL" id="JAVRRL010000020">
    <property type="protein sequence ID" value="KAK5114012.1"/>
    <property type="molecule type" value="Genomic_DNA"/>
</dbReference>
<protein>
    <recommendedName>
        <fullName evidence="3">RGS domain-containing protein</fullName>
    </recommendedName>
</protein>
<keyword evidence="2" id="KW-1133">Transmembrane helix</keyword>
<feature type="transmembrane region" description="Helical" evidence="2">
    <location>
        <begin position="309"/>
        <end position="329"/>
    </location>
</feature>
<organism evidence="4 5">
    <name type="scientific">Meristemomyces frigidus</name>
    <dbReference type="NCBI Taxonomy" id="1508187"/>
    <lineage>
        <taxon>Eukaryota</taxon>
        <taxon>Fungi</taxon>
        <taxon>Dikarya</taxon>
        <taxon>Ascomycota</taxon>
        <taxon>Pezizomycotina</taxon>
        <taxon>Dothideomycetes</taxon>
        <taxon>Dothideomycetidae</taxon>
        <taxon>Mycosphaerellales</taxon>
        <taxon>Teratosphaeriaceae</taxon>
        <taxon>Meristemomyces</taxon>
    </lineage>
</organism>
<evidence type="ECO:0000256" key="1">
    <source>
        <dbReference type="SAM" id="MobiDB-lite"/>
    </source>
</evidence>
<dbReference type="Gene3D" id="1.10.167.10">
    <property type="entry name" value="Regulator of G-protein Signalling 4, domain 2"/>
    <property type="match status" value="1"/>
</dbReference>
<dbReference type="GO" id="GO:0005886">
    <property type="term" value="C:plasma membrane"/>
    <property type="evidence" value="ECO:0007669"/>
    <property type="project" value="TreeGrafter"/>
</dbReference>
<dbReference type="PANTHER" id="PTHR13155">
    <property type="entry name" value="A-KINASE ANCHOR PROTEINS"/>
    <property type="match status" value="1"/>
</dbReference>
<dbReference type="InterPro" id="IPR036305">
    <property type="entry name" value="RGS_sf"/>
</dbReference>
<feature type="compositionally biased region" description="Polar residues" evidence="1">
    <location>
        <begin position="108"/>
        <end position="118"/>
    </location>
</feature>
<evidence type="ECO:0000259" key="3">
    <source>
        <dbReference type="PROSITE" id="PS50132"/>
    </source>
</evidence>
<evidence type="ECO:0000313" key="5">
    <source>
        <dbReference type="Proteomes" id="UP001310890"/>
    </source>
</evidence>
<dbReference type="InterPro" id="IPR016137">
    <property type="entry name" value="RGS"/>
</dbReference>
<dbReference type="AlphaFoldDB" id="A0AAN7YL02"/>
<keyword evidence="2" id="KW-0812">Transmembrane</keyword>
<feature type="compositionally biased region" description="Polar residues" evidence="1">
    <location>
        <begin position="148"/>
        <end position="163"/>
    </location>
</feature>
<feature type="compositionally biased region" description="Basic and acidic residues" evidence="1">
    <location>
        <begin position="119"/>
        <end position="128"/>
    </location>
</feature>
<dbReference type="SMART" id="SM00315">
    <property type="entry name" value="RGS"/>
    <property type="match status" value="1"/>
</dbReference>
<evidence type="ECO:0000313" key="4">
    <source>
        <dbReference type="EMBL" id="KAK5114012.1"/>
    </source>
</evidence>
<keyword evidence="2" id="KW-0472">Membrane</keyword>
<evidence type="ECO:0000256" key="2">
    <source>
        <dbReference type="SAM" id="Phobius"/>
    </source>
</evidence>